<evidence type="ECO:0000313" key="3">
    <source>
        <dbReference type="Proteomes" id="UP000199095"/>
    </source>
</evidence>
<reference evidence="3" key="1">
    <citation type="submission" date="2016-10" db="EMBL/GenBank/DDBJ databases">
        <authorList>
            <person name="Varghese N."/>
            <person name="Submissions S."/>
        </authorList>
    </citation>
    <scope>NUCLEOTIDE SEQUENCE [LARGE SCALE GENOMIC DNA]</scope>
    <source>
        <strain evidence="3">CGMCC 1.3566</strain>
    </source>
</reference>
<keyword evidence="1" id="KW-1133">Transmembrane helix</keyword>
<evidence type="ECO:0000256" key="1">
    <source>
        <dbReference type="SAM" id="Phobius"/>
    </source>
</evidence>
<gene>
    <name evidence="2" type="ORF">SAMN05421676_11579</name>
</gene>
<dbReference type="RefSeq" id="WP_093137501.1">
    <property type="nucleotide sequence ID" value="NZ_FOHJ01000015.1"/>
</dbReference>
<dbReference type="AlphaFoldDB" id="A0A1I0J4W8"/>
<proteinExistence type="predicted"/>
<dbReference type="Proteomes" id="UP000199095">
    <property type="component" value="Unassembled WGS sequence"/>
</dbReference>
<keyword evidence="3" id="KW-1185">Reference proteome</keyword>
<evidence type="ECO:0000313" key="2">
    <source>
        <dbReference type="EMBL" id="SEU04030.1"/>
    </source>
</evidence>
<keyword evidence="1" id="KW-0812">Transmembrane</keyword>
<sequence>MNLSTNQGFTKKEFTSNRVIIKLLITGGALASVYSSNYITNTDKESELVEYTTNAESFKLSDRLISIGFFDETNIQSISHNYSYEQIMNVSSELINGRVLSNDPITDSALKNEHNEEIANIIYIKDKNEEDIPMHKLNSHRDYIEKAGVVTGLSLGVITSMPPLFSNIDWAVTVPASVLFFSLAIFMKFRRKIRSNPSGS</sequence>
<protein>
    <submittedName>
        <fullName evidence="2">Uncharacterized protein</fullName>
    </submittedName>
</protein>
<dbReference type="STRING" id="237682.SAMN05421676_11579"/>
<organism evidence="2 3">
    <name type="scientific">Salinibacillus kushneri</name>
    <dbReference type="NCBI Taxonomy" id="237682"/>
    <lineage>
        <taxon>Bacteria</taxon>
        <taxon>Bacillati</taxon>
        <taxon>Bacillota</taxon>
        <taxon>Bacilli</taxon>
        <taxon>Bacillales</taxon>
        <taxon>Bacillaceae</taxon>
        <taxon>Salinibacillus</taxon>
    </lineage>
</organism>
<accession>A0A1I0J4W8</accession>
<dbReference type="EMBL" id="FOHJ01000015">
    <property type="protein sequence ID" value="SEU04030.1"/>
    <property type="molecule type" value="Genomic_DNA"/>
</dbReference>
<feature type="transmembrane region" description="Helical" evidence="1">
    <location>
        <begin position="170"/>
        <end position="189"/>
    </location>
</feature>
<keyword evidence="1" id="KW-0472">Membrane</keyword>
<name>A0A1I0J4W8_9BACI</name>